<evidence type="ECO:0000256" key="4">
    <source>
        <dbReference type="ARBA" id="ARBA00022553"/>
    </source>
</evidence>
<organism evidence="16 17">
    <name type="scientific">Beggiatoa leptomitoformis</name>
    <dbReference type="NCBI Taxonomy" id="288004"/>
    <lineage>
        <taxon>Bacteria</taxon>
        <taxon>Pseudomonadati</taxon>
        <taxon>Pseudomonadota</taxon>
        <taxon>Gammaproteobacteria</taxon>
        <taxon>Thiotrichales</taxon>
        <taxon>Thiotrichaceae</taxon>
        <taxon>Beggiatoa</taxon>
    </lineage>
</organism>
<keyword evidence="9" id="KW-0067">ATP-binding</keyword>
<evidence type="ECO:0000256" key="11">
    <source>
        <dbReference type="ARBA" id="ARBA00023012"/>
    </source>
</evidence>
<dbReference type="SUPFAM" id="SSF47384">
    <property type="entry name" value="Homodimeric domain of signal transducing histidine kinase"/>
    <property type="match status" value="1"/>
</dbReference>
<accession>A0A2N9YDY3</accession>
<keyword evidence="8 16" id="KW-0418">Kinase</keyword>
<evidence type="ECO:0000256" key="10">
    <source>
        <dbReference type="ARBA" id="ARBA00022989"/>
    </source>
</evidence>
<dbReference type="OrthoDB" id="9809766at2"/>
<comment type="subcellular location">
    <subcellularLocation>
        <location evidence="2">Membrane</location>
        <topology evidence="2">Multi-pass membrane protein</topology>
    </subcellularLocation>
</comment>
<keyword evidence="12 14" id="KW-0472">Membrane</keyword>
<evidence type="ECO:0000313" key="17">
    <source>
        <dbReference type="Proteomes" id="UP000234271"/>
    </source>
</evidence>
<evidence type="ECO:0000256" key="1">
    <source>
        <dbReference type="ARBA" id="ARBA00000085"/>
    </source>
</evidence>
<dbReference type="CDD" id="cd00075">
    <property type="entry name" value="HATPase"/>
    <property type="match status" value="1"/>
</dbReference>
<dbReference type="InterPro" id="IPR050428">
    <property type="entry name" value="TCS_sensor_his_kinase"/>
</dbReference>
<dbReference type="GO" id="GO:0005886">
    <property type="term" value="C:plasma membrane"/>
    <property type="evidence" value="ECO:0007669"/>
    <property type="project" value="TreeGrafter"/>
</dbReference>
<evidence type="ECO:0000256" key="7">
    <source>
        <dbReference type="ARBA" id="ARBA00022741"/>
    </source>
</evidence>
<dbReference type="Gene3D" id="3.30.565.10">
    <property type="entry name" value="Histidine kinase-like ATPase, C-terminal domain"/>
    <property type="match status" value="1"/>
</dbReference>
<evidence type="ECO:0000256" key="9">
    <source>
        <dbReference type="ARBA" id="ARBA00022840"/>
    </source>
</evidence>
<evidence type="ECO:0000256" key="12">
    <source>
        <dbReference type="ARBA" id="ARBA00023136"/>
    </source>
</evidence>
<keyword evidence="17" id="KW-1185">Reference proteome</keyword>
<dbReference type="PROSITE" id="PS51257">
    <property type="entry name" value="PROKAR_LIPOPROTEIN"/>
    <property type="match status" value="1"/>
</dbReference>
<dbReference type="SUPFAM" id="SSF55874">
    <property type="entry name" value="ATPase domain of HSP90 chaperone/DNA topoisomerase II/histidine kinase"/>
    <property type="match status" value="1"/>
</dbReference>
<dbReference type="FunFam" id="1.10.287.130:FF:000035">
    <property type="entry name" value="Two-component sensor histidine kinase"/>
    <property type="match status" value="1"/>
</dbReference>
<keyword evidence="5" id="KW-0808">Transferase</keyword>
<dbReference type="EC" id="2.7.13.3" evidence="3"/>
<gene>
    <name evidence="16" type="ORF">BLE401_08230</name>
</gene>
<keyword evidence="7" id="KW-0547">Nucleotide-binding</keyword>
<sequence>MKQYSLRKRLLLILGSTLIACWGVIVIWVEQETAHEIEEIQDANLAQTARTLLSLIQHSYKLDVPFLQKNVVIKRSTRNGHHYETNIAFIIYFADGKEFRSASAPKFTPPINDEPIGNNACDKDDEEDHGYRDERIGEQTWRVFDLYDSDSKMFVQTGESYAVRDELIDDILFSVLSPFLFSLPLLGITFWLSVGRSLEPLRQVQMEITQRDFTQLHPIKVQGIPQEIKPLLDALNNLFNRLNHAFENERRFTADAAHELRTPLAGIKTQIEVAQRSRDAVQREQAFQQALLGMDRASHLVTQLLALARMDAQDAQQTAPVDLVALCIDVLGDQIPAAHAKNIDLGLEGGNQSATIEGNTDALYLLLRNLVDNAIRYTPINGIVTIEIKVTAQHIIICVIDNGIGIPPEQYERVFERFTRGNHADIKGSGLGLSIVKRIAELHHATLSLSTADNHQGLKVCVSFQTVPNQQG</sequence>
<dbReference type="Gene3D" id="1.10.287.130">
    <property type="match status" value="1"/>
</dbReference>
<dbReference type="InterPro" id="IPR005467">
    <property type="entry name" value="His_kinase_dom"/>
</dbReference>
<name>A0A2N9YDY3_9GAMM</name>
<dbReference type="InterPro" id="IPR036097">
    <property type="entry name" value="HisK_dim/P_sf"/>
</dbReference>
<dbReference type="PANTHER" id="PTHR45436:SF14">
    <property type="entry name" value="SENSOR PROTEIN QSEC"/>
    <property type="match status" value="1"/>
</dbReference>
<evidence type="ECO:0000256" key="14">
    <source>
        <dbReference type="SAM" id="Phobius"/>
    </source>
</evidence>
<dbReference type="Pfam" id="PF02518">
    <property type="entry name" value="HATPase_c"/>
    <property type="match status" value="1"/>
</dbReference>
<evidence type="ECO:0000256" key="8">
    <source>
        <dbReference type="ARBA" id="ARBA00022777"/>
    </source>
</evidence>
<evidence type="ECO:0000256" key="3">
    <source>
        <dbReference type="ARBA" id="ARBA00012438"/>
    </source>
</evidence>
<dbReference type="AlphaFoldDB" id="A0A2N9YDY3"/>
<dbReference type="SMART" id="SM00388">
    <property type="entry name" value="HisKA"/>
    <property type="match status" value="1"/>
</dbReference>
<dbReference type="InterPro" id="IPR003661">
    <property type="entry name" value="HisK_dim/P_dom"/>
</dbReference>
<proteinExistence type="predicted"/>
<comment type="catalytic activity">
    <reaction evidence="1">
        <text>ATP + protein L-histidine = ADP + protein N-phospho-L-histidine.</text>
        <dbReference type="EC" id="2.7.13.3"/>
    </reaction>
</comment>
<dbReference type="Proteomes" id="UP000234271">
    <property type="component" value="Chromosome"/>
</dbReference>
<feature type="transmembrane region" description="Helical" evidence="14">
    <location>
        <begin position="12"/>
        <end position="29"/>
    </location>
</feature>
<dbReference type="GO" id="GO:0005524">
    <property type="term" value="F:ATP binding"/>
    <property type="evidence" value="ECO:0007669"/>
    <property type="project" value="UniProtKB-KW"/>
</dbReference>
<evidence type="ECO:0000256" key="13">
    <source>
        <dbReference type="SAM" id="MobiDB-lite"/>
    </source>
</evidence>
<feature type="transmembrane region" description="Helical" evidence="14">
    <location>
        <begin position="171"/>
        <end position="192"/>
    </location>
</feature>
<dbReference type="RefSeq" id="WP_062154530.1">
    <property type="nucleotide sequence ID" value="NZ_CP012373.2"/>
</dbReference>
<dbReference type="InterPro" id="IPR036890">
    <property type="entry name" value="HATPase_C_sf"/>
</dbReference>
<evidence type="ECO:0000313" key="16">
    <source>
        <dbReference type="EMBL" id="AUI68690.1"/>
    </source>
</evidence>
<feature type="region of interest" description="Disordered" evidence="13">
    <location>
        <begin position="111"/>
        <end position="131"/>
    </location>
</feature>
<dbReference type="CDD" id="cd00082">
    <property type="entry name" value="HisKA"/>
    <property type="match status" value="1"/>
</dbReference>
<evidence type="ECO:0000256" key="2">
    <source>
        <dbReference type="ARBA" id="ARBA00004141"/>
    </source>
</evidence>
<dbReference type="GO" id="GO:0000155">
    <property type="term" value="F:phosphorelay sensor kinase activity"/>
    <property type="evidence" value="ECO:0007669"/>
    <property type="project" value="InterPro"/>
</dbReference>
<dbReference type="InterPro" id="IPR003594">
    <property type="entry name" value="HATPase_dom"/>
</dbReference>
<dbReference type="KEGG" id="blep:AL038_16025"/>
<reference evidence="17" key="1">
    <citation type="submission" date="2016-12" db="EMBL/GenBank/DDBJ databases">
        <title>Complete Genome Sequence of Beggiatoa leptomitiformis D-401.</title>
        <authorList>
            <person name="Fomenkov A."/>
            <person name="Vincze T."/>
            <person name="Grabovich M."/>
            <person name="Anton B.P."/>
            <person name="Dubinina G."/>
            <person name="Orlova M."/>
            <person name="Belousova E."/>
            <person name="Roberts R.J."/>
        </authorList>
    </citation>
    <scope>NUCLEOTIDE SEQUENCE [LARGE SCALE GENOMIC DNA]</scope>
    <source>
        <strain evidence="17">D-401</strain>
    </source>
</reference>
<dbReference type="SMART" id="SM00387">
    <property type="entry name" value="HATPase_c"/>
    <property type="match status" value="1"/>
</dbReference>
<protein>
    <recommendedName>
        <fullName evidence="3">histidine kinase</fullName>
        <ecNumber evidence="3">2.7.13.3</ecNumber>
    </recommendedName>
</protein>
<dbReference type="PROSITE" id="PS50109">
    <property type="entry name" value="HIS_KIN"/>
    <property type="match status" value="1"/>
</dbReference>
<evidence type="ECO:0000256" key="6">
    <source>
        <dbReference type="ARBA" id="ARBA00022692"/>
    </source>
</evidence>
<keyword evidence="4" id="KW-0597">Phosphoprotein</keyword>
<keyword evidence="11" id="KW-0902">Two-component regulatory system</keyword>
<keyword evidence="6 14" id="KW-0812">Transmembrane</keyword>
<dbReference type="PRINTS" id="PR00344">
    <property type="entry name" value="BCTRLSENSOR"/>
</dbReference>
<dbReference type="EMBL" id="CP018889">
    <property type="protein sequence ID" value="AUI68690.1"/>
    <property type="molecule type" value="Genomic_DNA"/>
</dbReference>
<dbReference type="PANTHER" id="PTHR45436">
    <property type="entry name" value="SENSOR HISTIDINE KINASE YKOH"/>
    <property type="match status" value="1"/>
</dbReference>
<feature type="domain" description="Histidine kinase" evidence="15">
    <location>
        <begin position="255"/>
        <end position="468"/>
    </location>
</feature>
<dbReference type="InterPro" id="IPR004358">
    <property type="entry name" value="Sig_transdc_His_kin-like_C"/>
</dbReference>
<evidence type="ECO:0000256" key="5">
    <source>
        <dbReference type="ARBA" id="ARBA00022679"/>
    </source>
</evidence>
<dbReference type="STRING" id="288004.AL038_16025"/>
<evidence type="ECO:0000259" key="15">
    <source>
        <dbReference type="PROSITE" id="PS50109"/>
    </source>
</evidence>
<dbReference type="Pfam" id="PF00512">
    <property type="entry name" value="HisKA"/>
    <property type="match status" value="1"/>
</dbReference>
<keyword evidence="10 14" id="KW-1133">Transmembrane helix</keyword>